<name>A0ABN8Y3V3_RANTA</name>
<evidence type="ECO:0000256" key="1">
    <source>
        <dbReference type="SAM" id="MobiDB-lite"/>
    </source>
</evidence>
<reference evidence="2" key="1">
    <citation type="submission" date="2023-04" db="EMBL/GenBank/DDBJ databases">
        <authorList>
            <consortium name="ELIXIR-Norway"/>
        </authorList>
    </citation>
    <scope>NUCLEOTIDE SEQUENCE [LARGE SCALE GENOMIC DNA]</scope>
</reference>
<evidence type="ECO:0000313" key="3">
    <source>
        <dbReference type="Proteomes" id="UP001176941"/>
    </source>
</evidence>
<feature type="region of interest" description="Disordered" evidence="1">
    <location>
        <begin position="1"/>
        <end position="21"/>
    </location>
</feature>
<accession>A0ABN8Y3V3</accession>
<protein>
    <submittedName>
        <fullName evidence="2">Uncharacterized protein</fullName>
    </submittedName>
</protein>
<gene>
    <name evidence="2" type="ORF">MRATA1EN1_LOCUS5110</name>
</gene>
<proteinExistence type="predicted"/>
<organism evidence="2 3">
    <name type="scientific">Rangifer tarandus platyrhynchus</name>
    <name type="common">Svalbard reindeer</name>
    <dbReference type="NCBI Taxonomy" id="3082113"/>
    <lineage>
        <taxon>Eukaryota</taxon>
        <taxon>Metazoa</taxon>
        <taxon>Chordata</taxon>
        <taxon>Craniata</taxon>
        <taxon>Vertebrata</taxon>
        <taxon>Euteleostomi</taxon>
        <taxon>Mammalia</taxon>
        <taxon>Eutheria</taxon>
        <taxon>Laurasiatheria</taxon>
        <taxon>Artiodactyla</taxon>
        <taxon>Ruminantia</taxon>
        <taxon>Pecora</taxon>
        <taxon>Cervidae</taxon>
        <taxon>Odocoileinae</taxon>
        <taxon>Rangifer</taxon>
    </lineage>
</organism>
<dbReference type="EMBL" id="OX459949">
    <property type="protein sequence ID" value="CAI9156148.1"/>
    <property type="molecule type" value="Genomic_DNA"/>
</dbReference>
<sequence length="66" mass="7099">MKRSPVYQGRTAEQRPRLLGGSAASRFRKGTLRADDGPDPATRFEDGASFAALLCTTPVEMKGDEG</sequence>
<dbReference type="Proteomes" id="UP001176941">
    <property type="component" value="Chromosome 13"/>
</dbReference>
<evidence type="ECO:0000313" key="2">
    <source>
        <dbReference type="EMBL" id="CAI9156148.1"/>
    </source>
</evidence>
<keyword evidence="3" id="KW-1185">Reference proteome</keyword>